<feature type="transmembrane region" description="Helical" evidence="7">
    <location>
        <begin position="181"/>
        <end position="207"/>
    </location>
</feature>
<evidence type="ECO:0000256" key="7">
    <source>
        <dbReference type="SAM" id="Phobius"/>
    </source>
</evidence>
<feature type="compositionally biased region" description="Basic and acidic residues" evidence="6">
    <location>
        <begin position="309"/>
        <end position="325"/>
    </location>
</feature>
<evidence type="ECO:0000313" key="9">
    <source>
        <dbReference type="EMBL" id="KAH7324459.1"/>
    </source>
</evidence>
<feature type="region of interest" description="Disordered" evidence="6">
    <location>
        <begin position="359"/>
        <end position="421"/>
    </location>
</feature>
<comment type="caution">
    <text evidence="9">The sequence shown here is derived from an EMBL/GenBank/DDBJ whole genome shotgun (WGS) entry which is preliminary data.</text>
</comment>
<gene>
    <name evidence="9" type="ORF">B0I35DRAFT_424232</name>
</gene>
<feature type="transmembrane region" description="Helical" evidence="7">
    <location>
        <begin position="61"/>
        <end position="82"/>
    </location>
</feature>
<keyword evidence="3 7" id="KW-1133">Transmembrane helix</keyword>
<dbReference type="InterPro" id="IPR049326">
    <property type="entry name" value="Rhodopsin_dom_fungi"/>
</dbReference>
<name>A0A8K0STD7_9HYPO</name>
<feature type="transmembrane region" description="Helical" evidence="7">
    <location>
        <begin position="102"/>
        <end position="124"/>
    </location>
</feature>
<dbReference type="PANTHER" id="PTHR33048:SF47">
    <property type="entry name" value="INTEGRAL MEMBRANE PROTEIN-RELATED"/>
    <property type="match status" value="1"/>
</dbReference>
<organism evidence="9 10">
    <name type="scientific">Stachybotrys elegans</name>
    <dbReference type="NCBI Taxonomy" id="80388"/>
    <lineage>
        <taxon>Eukaryota</taxon>
        <taxon>Fungi</taxon>
        <taxon>Dikarya</taxon>
        <taxon>Ascomycota</taxon>
        <taxon>Pezizomycotina</taxon>
        <taxon>Sordariomycetes</taxon>
        <taxon>Hypocreomycetidae</taxon>
        <taxon>Hypocreales</taxon>
        <taxon>Stachybotryaceae</taxon>
        <taxon>Stachybotrys</taxon>
    </lineage>
</organism>
<keyword evidence="4 7" id="KW-0472">Membrane</keyword>
<keyword evidence="2 7" id="KW-0812">Transmembrane</keyword>
<evidence type="ECO:0000256" key="1">
    <source>
        <dbReference type="ARBA" id="ARBA00004141"/>
    </source>
</evidence>
<evidence type="ECO:0000256" key="4">
    <source>
        <dbReference type="ARBA" id="ARBA00023136"/>
    </source>
</evidence>
<keyword evidence="10" id="KW-1185">Reference proteome</keyword>
<feature type="compositionally biased region" description="Basic and acidic residues" evidence="6">
    <location>
        <begin position="359"/>
        <end position="375"/>
    </location>
</feature>
<protein>
    <recommendedName>
        <fullName evidence="8">Rhodopsin domain-containing protein</fullName>
    </recommendedName>
</protein>
<comment type="similarity">
    <text evidence="5">Belongs to the SAT4 family.</text>
</comment>
<dbReference type="Proteomes" id="UP000813444">
    <property type="component" value="Unassembled WGS sequence"/>
</dbReference>
<comment type="subcellular location">
    <subcellularLocation>
        <location evidence="1">Membrane</location>
        <topology evidence="1">Multi-pass membrane protein</topology>
    </subcellularLocation>
</comment>
<sequence length="421" mass="46760">MDLCMFPAGFSPDGSISDFVNVETLVPVLISVSVILLVFAIIFTACRLIANRRKLWWSDHFAAVGLLTSLAHTGLMFAQTRYARHQWDVRACWYDGEYTKILFSQQVILVFSLFFSKASIFLLFQQIFEVQRPMLMAIRGGIVFTGLIYFTSLPVAAILSAPHVGESWASVLTSGRPEQALIWGVVQASLAILLDLFIFVLPLPSILRLNLSTKRKIQLVCVFLTALVGVVASVLSLVYRVEAIDTNDGTWQYTSLVICNVVENDVALIVSSTPGFANFARLYLSELGIIRTISSTFSGSGSRTRMYKPSRDREDPNRPRTKKDSNNVGYREFDSTSDTIALKTNASAEDTERIVRTVDFSQESHHTAEDKKDATRSFPSSMYPYGPNTHNESTPPLGLRSHAEFKSSSTAELVSGNHRAS</sequence>
<dbReference type="AlphaFoldDB" id="A0A8K0STD7"/>
<feature type="transmembrane region" description="Helical" evidence="7">
    <location>
        <begin position="219"/>
        <end position="239"/>
    </location>
</feature>
<dbReference type="PANTHER" id="PTHR33048">
    <property type="entry name" value="PTH11-LIKE INTEGRAL MEMBRANE PROTEIN (AFU_ORTHOLOGUE AFUA_5G11245)"/>
    <property type="match status" value="1"/>
</dbReference>
<dbReference type="OrthoDB" id="5329176at2759"/>
<evidence type="ECO:0000256" key="5">
    <source>
        <dbReference type="ARBA" id="ARBA00038359"/>
    </source>
</evidence>
<accession>A0A8K0STD7</accession>
<dbReference type="EMBL" id="JAGPNK010000003">
    <property type="protein sequence ID" value="KAH7324459.1"/>
    <property type="molecule type" value="Genomic_DNA"/>
</dbReference>
<dbReference type="InterPro" id="IPR052337">
    <property type="entry name" value="SAT4-like"/>
</dbReference>
<reference evidence="9" key="1">
    <citation type="journal article" date="2021" name="Nat. Commun.">
        <title>Genetic determinants of endophytism in the Arabidopsis root mycobiome.</title>
        <authorList>
            <person name="Mesny F."/>
            <person name="Miyauchi S."/>
            <person name="Thiergart T."/>
            <person name="Pickel B."/>
            <person name="Atanasova L."/>
            <person name="Karlsson M."/>
            <person name="Huettel B."/>
            <person name="Barry K.W."/>
            <person name="Haridas S."/>
            <person name="Chen C."/>
            <person name="Bauer D."/>
            <person name="Andreopoulos W."/>
            <person name="Pangilinan J."/>
            <person name="LaButti K."/>
            <person name="Riley R."/>
            <person name="Lipzen A."/>
            <person name="Clum A."/>
            <person name="Drula E."/>
            <person name="Henrissat B."/>
            <person name="Kohler A."/>
            <person name="Grigoriev I.V."/>
            <person name="Martin F.M."/>
            <person name="Hacquard S."/>
        </authorList>
    </citation>
    <scope>NUCLEOTIDE SEQUENCE</scope>
    <source>
        <strain evidence="9">MPI-CAGE-CH-0235</strain>
    </source>
</reference>
<proteinExistence type="inferred from homology"/>
<feature type="transmembrane region" description="Helical" evidence="7">
    <location>
        <begin position="136"/>
        <end position="161"/>
    </location>
</feature>
<feature type="transmembrane region" description="Helical" evidence="7">
    <location>
        <begin position="25"/>
        <end position="49"/>
    </location>
</feature>
<dbReference type="Pfam" id="PF20684">
    <property type="entry name" value="Fung_rhodopsin"/>
    <property type="match status" value="1"/>
</dbReference>
<evidence type="ECO:0000256" key="6">
    <source>
        <dbReference type="SAM" id="MobiDB-lite"/>
    </source>
</evidence>
<evidence type="ECO:0000256" key="2">
    <source>
        <dbReference type="ARBA" id="ARBA00022692"/>
    </source>
</evidence>
<evidence type="ECO:0000256" key="3">
    <source>
        <dbReference type="ARBA" id="ARBA00022989"/>
    </source>
</evidence>
<feature type="region of interest" description="Disordered" evidence="6">
    <location>
        <begin position="298"/>
        <end position="330"/>
    </location>
</feature>
<evidence type="ECO:0000313" key="10">
    <source>
        <dbReference type="Proteomes" id="UP000813444"/>
    </source>
</evidence>
<dbReference type="GO" id="GO:0016020">
    <property type="term" value="C:membrane"/>
    <property type="evidence" value="ECO:0007669"/>
    <property type="project" value="UniProtKB-SubCell"/>
</dbReference>
<feature type="domain" description="Rhodopsin" evidence="8">
    <location>
        <begin position="46"/>
        <end position="278"/>
    </location>
</feature>
<evidence type="ECO:0000259" key="8">
    <source>
        <dbReference type="Pfam" id="PF20684"/>
    </source>
</evidence>